<name>C5ECP4_BIFLI</name>
<proteinExistence type="predicted"/>
<organism evidence="2">
    <name type="scientific">Bifidobacterium longum subsp. infantis CCUG 52486</name>
    <dbReference type="NCBI Taxonomy" id="537937"/>
    <lineage>
        <taxon>Bacteria</taxon>
        <taxon>Bacillati</taxon>
        <taxon>Actinomycetota</taxon>
        <taxon>Actinomycetes</taxon>
        <taxon>Bifidobacteriales</taxon>
        <taxon>Bifidobacteriaceae</taxon>
        <taxon>Bifidobacterium</taxon>
    </lineage>
</organism>
<keyword evidence="1" id="KW-0812">Transmembrane</keyword>
<evidence type="ECO:0000256" key="1">
    <source>
        <dbReference type="SAM" id="Phobius"/>
    </source>
</evidence>
<evidence type="ECO:0000313" key="2">
    <source>
        <dbReference type="EMBL" id="EEQ55788.1"/>
    </source>
</evidence>
<keyword evidence="1" id="KW-0472">Membrane</keyword>
<dbReference type="Proteomes" id="UP000005084">
    <property type="component" value="Unassembled WGS sequence"/>
</dbReference>
<keyword evidence="1" id="KW-1133">Transmembrane helix</keyword>
<dbReference type="HOGENOM" id="CLU_2045145_0_0_11"/>
<dbReference type="EMBL" id="DS990241">
    <property type="protein sequence ID" value="EEQ55788.1"/>
    <property type="molecule type" value="Genomic_DNA"/>
</dbReference>
<accession>C5ECP4</accession>
<reference evidence="2" key="1">
    <citation type="submission" date="2008-08" db="EMBL/GenBank/DDBJ databases">
        <title>Annotation of Bifidobacterium longum subsp. infantis CCUG 52486.</title>
        <authorList>
            <consortium name="The Broad Institute Genome Sequencing Platform"/>
            <person name="Gougoulias C."/>
            <person name="Tuohy K.M."/>
            <person name="Gibson G.R."/>
            <person name="Ward D."/>
            <person name="Mehta T."/>
            <person name="Young S."/>
            <person name="Jaffe D."/>
            <person name="Gnerre S."/>
            <person name="Berlin A."/>
            <person name="Heiman D."/>
            <person name="Hepburn T."/>
            <person name="Shea T."/>
            <person name="Sykes S."/>
            <person name="Alvarado L."/>
            <person name="Kodira C."/>
            <person name="Borodovsky M."/>
            <person name="Lander E."/>
            <person name="Galagan J."/>
            <person name="Nusbaum C."/>
            <person name="Birren B."/>
        </authorList>
    </citation>
    <scope>NUCLEOTIDE SEQUENCE [LARGE SCALE GENOMIC DNA]</scope>
    <source>
        <strain evidence="2">CCUG 52486</strain>
    </source>
</reference>
<feature type="transmembrane region" description="Helical" evidence="1">
    <location>
        <begin position="49"/>
        <end position="67"/>
    </location>
</feature>
<dbReference type="AlphaFoldDB" id="C5ECP4"/>
<sequence length="120" mass="13355">MMPVPGIIGVPNRVPPLPTVTCGAPRLPMVTLVTPLLPRFNRNPLPRLMLLRILNPMVLFLLYAATLSCSHCLYAWIIQGITFISFAMRVSSPSYMFSAVWYSTWLMSIRAASISARCSV</sequence>
<protein>
    <submittedName>
        <fullName evidence="2">Uncharacterized protein</fullName>
    </submittedName>
</protein>
<gene>
    <name evidence="2" type="ORF">BLIG_01526</name>
</gene>